<dbReference type="SUPFAM" id="SSF52047">
    <property type="entry name" value="RNI-like"/>
    <property type="match status" value="1"/>
</dbReference>
<dbReference type="Gene3D" id="3.80.10.10">
    <property type="entry name" value="Ribonuclease Inhibitor"/>
    <property type="match status" value="1"/>
</dbReference>
<dbReference type="RefSeq" id="WP_261963593.1">
    <property type="nucleotide sequence ID" value="NZ_BAAAXA010000003.1"/>
</dbReference>
<comment type="caution">
    <text evidence="1">The sequence shown here is derived from an EMBL/GenBank/DDBJ whole genome shotgun (WGS) entry which is preliminary data.</text>
</comment>
<organism evidence="1 2">
    <name type="scientific">Dactylosporangium matsuzakiense</name>
    <dbReference type="NCBI Taxonomy" id="53360"/>
    <lineage>
        <taxon>Bacteria</taxon>
        <taxon>Bacillati</taxon>
        <taxon>Actinomycetota</taxon>
        <taxon>Actinomycetes</taxon>
        <taxon>Micromonosporales</taxon>
        <taxon>Micromonosporaceae</taxon>
        <taxon>Dactylosporangium</taxon>
    </lineage>
</organism>
<reference evidence="1" key="1">
    <citation type="journal article" date="2014" name="Int. J. Syst. Evol. Microbiol.">
        <title>Complete genome sequence of Corynebacterium casei LMG S-19264T (=DSM 44701T), isolated from a smear-ripened cheese.</title>
        <authorList>
            <consortium name="US DOE Joint Genome Institute (JGI-PGF)"/>
            <person name="Walter F."/>
            <person name="Albersmeier A."/>
            <person name="Kalinowski J."/>
            <person name="Ruckert C."/>
        </authorList>
    </citation>
    <scope>NUCLEOTIDE SEQUENCE</scope>
    <source>
        <strain evidence="1">VKM Ac-1321</strain>
    </source>
</reference>
<protein>
    <recommendedName>
        <fullName evidence="3">Leucine rich repeat (LRR) protein</fullName>
    </recommendedName>
</protein>
<evidence type="ECO:0000313" key="2">
    <source>
        <dbReference type="Proteomes" id="UP001143480"/>
    </source>
</evidence>
<proteinExistence type="predicted"/>
<dbReference type="InterPro" id="IPR032675">
    <property type="entry name" value="LRR_dom_sf"/>
</dbReference>
<gene>
    <name evidence="1" type="ORF">GCM10017581_035200</name>
</gene>
<dbReference type="EMBL" id="BSFP01000018">
    <property type="protein sequence ID" value="GLL01778.1"/>
    <property type="molecule type" value="Genomic_DNA"/>
</dbReference>
<sequence>MTILDELRADGSWRMTWSGERLERAVFRLNPDTAADRGALVQRLGADAADAQQWESALIEALLGDPAAGALRSLELHLTDFHHSARRAAEALVATAHEQLAVLYFGHDFRYLFEHQRTSTGATFDPLDRLHKGFVGDAANGLWEALPGLRELTAEGGLLFDDIDSDSLTELRLRGALLADGAVFPTRAPNLATLRLEIGPDVFGTACPPEQLEELTPAGFPRLRHLDLGRSEFDATDLDVLRTLAEAPILPQLETLRIAGLRVEAWTAGGDPIGALRGLAPAFAHLALSVAGPVAVEGTTAAVLPIVTG</sequence>
<evidence type="ECO:0000313" key="1">
    <source>
        <dbReference type="EMBL" id="GLL01778.1"/>
    </source>
</evidence>
<keyword evidence="2" id="KW-1185">Reference proteome</keyword>
<dbReference type="AlphaFoldDB" id="A0A9W6KHT4"/>
<accession>A0A9W6KHT4</accession>
<evidence type="ECO:0008006" key="3">
    <source>
        <dbReference type="Google" id="ProtNLM"/>
    </source>
</evidence>
<name>A0A9W6KHT4_9ACTN</name>
<dbReference type="Proteomes" id="UP001143480">
    <property type="component" value="Unassembled WGS sequence"/>
</dbReference>
<reference evidence="1" key="2">
    <citation type="submission" date="2023-01" db="EMBL/GenBank/DDBJ databases">
        <authorList>
            <person name="Sun Q."/>
            <person name="Evtushenko L."/>
        </authorList>
    </citation>
    <scope>NUCLEOTIDE SEQUENCE</scope>
    <source>
        <strain evidence="1">VKM Ac-1321</strain>
    </source>
</reference>